<dbReference type="Proteomes" id="UP000012073">
    <property type="component" value="Unassembled WGS sequence"/>
</dbReference>
<proteinExistence type="predicted"/>
<dbReference type="KEGG" id="ccp:CHC_T00001085001"/>
<organism evidence="3 4">
    <name type="scientific">Chondrus crispus</name>
    <name type="common">Carrageen Irish moss</name>
    <name type="synonym">Polymorpha crispa</name>
    <dbReference type="NCBI Taxonomy" id="2769"/>
    <lineage>
        <taxon>Eukaryota</taxon>
        <taxon>Rhodophyta</taxon>
        <taxon>Florideophyceae</taxon>
        <taxon>Rhodymeniophycidae</taxon>
        <taxon>Gigartinales</taxon>
        <taxon>Gigartinaceae</taxon>
        <taxon>Chondrus</taxon>
    </lineage>
</organism>
<evidence type="ECO:0000313" key="4">
    <source>
        <dbReference type="Proteomes" id="UP000012073"/>
    </source>
</evidence>
<evidence type="ECO:0000256" key="2">
    <source>
        <dbReference type="SAM" id="SignalP"/>
    </source>
</evidence>
<feature type="region of interest" description="Disordered" evidence="1">
    <location>
        <begin position="62"/>
        <end position="84"/>
    </location>
</feature>
<keyword evidence="2" id="KW-0732">Signal</keyword>
<dbReference type="EMBL" id="HG001590">
    <property type="protein sequence ID" value="CDF32804.1"/>
    <property type="molecule type" value="Genomic_DNA"/>
</dbReference>
<gene>
    <name evidence="3" type="ORF">CHC_T00001085001</name>
</gene>
<feature type="signal peptide" evidence="2">
    <location>
        <begin position="1"/>
        <end position="22"/>
    </location>
</feature>
<reference evidence="4" key="1">
    <citation type="journal article" date="2013" name="Proc. Natl. Acad. Sci. U.S.A.">
        <title>Genome structure and metabolic features in the red seaweed Chondrus crispus shed light on evolution of the Archaeplastida.</title>
        <authorList>
            <person name="Collen J."/>
            <person name="Porcel B."/>
            <person name="Carre W."/>
            <person name="Ball S.G."/>
            <person name="Chaparro C."/>
            <person name="Tonon T."/>
            <person name="Barbeyron T."/>
            <person name="Michel G."/>
            <person name="Noel B."/>
            <person name="Valentin K."/>
            <person name="Elias M."/>
            <person name="Artiguenave F."/>
            <person name="Arun A."/>
            <person name="Aury J.M."/>
            <person name="Barbosa-Neto J.F."/>
            <person name="Bothwell J.H."/>
            <person name="Bouget F.Y."/>
            <person name="Brillet L."/>
            <person name="Cabello-Hurtado F."/>
            <person name="Capella-Gutierrez S."/>
            <person name="Charrier B."/>
            <person name="Cladiere L."/>
            <person name="Cock J.M."/>
            <person name="Coelho S.M."/>
            <person name="Colleoni C."/>
            <person name="Czjzek M."/>
            <person name="Da Silva C."/>
            <person name="Delage L."/>
            <person name="Denoeud F."/>
            <person name="Deschamps P."/>
            <person name="Dittami S.M."/>
            <person name="Gabaldon T."/>
            <person name="Gachon C.M."/>
            <person name="Groisillier A."/>
            <person name="Herve C."/>
            <person name="Jabbari K."/>
            <person name="Katinka M."/>
            <person name="Kloareg B."/>
            <person name="Kowalczyk N."/>
            <person name="Labadie K."/>
            <person name="Leblanc C."/>
            <person name="Lopez P.J."/>
            <person name="McLachlan D.H."/>
            <person name="Meslet-Cladiere L."/>
            <person name="Moustafa A."/>
            <person name="Nehr Z."/>
            <person name="Nyvall Collen P."/>
            <person name="Panaud O."/>
            <person name="Partensky F."/>
            <person name="Poulain J."/>
            <person name="Rensing S.A."/>
            <person name="Rousvoal S."/>
            <person name="Samson G."/>
            <person name="Symeonidi A."/>
            <person name="Weissenbach J."/>
            <person name="Zambounis A."/>
            <person name="Wincker P."/>
            <person name="Boyen C."/>
        </authorList>
    </citation>
    <scope>NUCLEOTIDE SEQUENCE [LARGE SCALE GENOMIC DNA]</scope>
    <source>
        <strain evidence="4">cv. Stackhouse</strain>
    </source>
</reference>
<feature type="chain" id="PRO_5004443130" description="Secreted protein" evidence="2">
    <location>
        <begin position="23"/>
        <end position="84"/>
    </location>
</feature>
<evidence type="ECO:0008006" key="5">
    <source>
        <dbReference type="Google" id="ProtNLM"/>
    </source>
</evidence>
<evidence type="ECO:0000313" key="3">
    <source>
        <dbReference type="EMBL" id="CDF32804.1"/>
    </source>
</evidence>
<dbReference type="GeneID" id="17320326"/>
<keyword evidence="4" id="KW-1185">Reference proteome</keyword>
<sequence>MGLRYITFLCPTWLALTRWCNARNRNPLSRNALCASHAFYHSIKSQPCVPCLLASPKKASQYLKRPPSSASLLVNTSSKRRARP</sequence>
<evidence type="ECO:0000256" key="1">
    <source>
        <dbReference type="SAM" id="MobiDB-lite"/>
    </source>
</evidence>
<protein>
    <recommendedName>
        <fullName evidence="5">Secreted protein</fullName>
    </recommendedName>
</protein>
<dbReference type="Gramene" id="CDF32804">
    <property type="protein sequence ID" value="CDF32804"/>
    <property type="gene ID" value="CHC_T00001085001"/>
</dbReference>
<accession>R7Q463</accession>
<name>R7Q463_CHOCR</name>
<dbReference type="RefSeq" id="XP_005712605.1">
    <property type="nucleotide sequence ID" value="XM_005712548.1"/>
</dbReference>
<dbReference type="AlphaFoldDB" id="R7Q463"/>
<feature type="compositionally biased region" description="Polar residues" evidence="1">
    <location>
        <begin position="68"/>
        <end position="77"/>
    </location>
</feature>